<keyword evidence="1" id="KW-0732">Signal</keyword>
<evidence type="ECO:0000256" key="1">
    <source>
        <dbReference type="SAM" id="SignalP"/>
    </source>
</evidence>
<gene>
    <name evidence="2" type="ORF">MAR_036060</name>
</gene>
<name>A0ABY7ERE5_MYAAR</name>
<evidence type="ECO:0000313" key="2">
    <source>
        <dbReference type="EMBL" id="WAR10984.1"/>
    </source>
</evidence>
<feature type="chain" id="PRO_5046683312" description="Secreted protein" evidence="1">
    <location>
        <begin position="20"/>
        <end position="93"/>
    </location>
</feature>
<protein>
    <recommendedName>
        <fullName evidence="4">Secreted protein</fullName>
    </recommendedName>
</protein>
<organism evidence="2 3">
    <name type="scientific">Mya arenaria</name>
    <name type="common">Soft-shell clam</name>
    <dbReference type="NCBI Taxonomy" id="6604"/>
    <lineage>
        <taxon>Eukaryota</taxon>
        <taxon>Metazoa</taxon>
        <taxon>Spiralia</taxon>
        <taxon>Lophotrochozoa</taxon>
        <taxon>Mollusca</taxon>
        <taxon>Bivalvia</taxon>
        <taxon>Autobranchia</taxon>
        <taxon>Heteroconchia</taxon>
        <taxon>Euheterodonta</taxon>
        <taxon>Imparidentia</taxon>
        <taxon>Neoheterodontei</taxon>
        <taxon>Myida</taxon>
        <taxon>Myoidea</taxon>
        <taxon>Myidae</taxon>
        <taxon>Mya</taxon>
    </lineage>
</organism>
<keyword evidence="3" id="KW-1185">Reference proteome</keyword>
<accession>A0ABY7ERE5</accession>
<evidence type="ECO:0000313" key="3">
    <source>
        <dbReference type="Proteomes" id="UP001164746"/>
    </source>
</evidence>
<feature type="signal peptide" evidence="1">
    <location>
        <begin position="1"/>
        <end position="19"/>
    </location>
</feature>
<dbReference type="EMBL" id="CP111018">
    <property type="protein sequence ID" value="WAR10984.1"/>
    <property type="molecule type" value="Genomic_DNA"/>
</dbReference>
<sequence length="93" mass="10745">MLRLMCLLICMVILRFEWCKVHETGQSQGFNEFYTAYECHSFSYQLYDESPGPSCSHKALFLGTPSYTGCIESVIIMLKDFPTLGYTFQKSVY</sequence>
<reference evidence="2" key="1">
    <citation type="submission" date="2022-11" db="EMBL/GenBank/DDBJ databases">
        <title>Centuries of genome instability and evolution in soft-shell clam transmissible cancer (bioRxiv).</title>
        <authorList>
            <person name="Hart S.F.M."/>
            <person name="Yonemitsu M.A."/>
            <person name="Giersch R.M."/>
            <person name="Beal B.F."/>
            <person name="Arriagada G."/>
            <person name="Davis B.W."/>
            <person name="Ostrander E.A."/>
            <person name="Goff S.P."/>
            <person name="Metzger M.J."/>
        </authorList>
    </citation>
    <scope>NUCLEOTIDE SEQUENCE</scope>
    <source>
        <strain evidence="2">MELC-2E11</strain>
        <tissue evidence="2">Siphon/mantle</tissue>
    </source>
</reference>
<dbReference type="Proteomes" id="UP001164746">
    <property type="component" value="Chromosome 7"/>
</dbReference>
<proteinExistence type="predicted"/>
<evidence type="ECO:0008006" key="4">
    <source>
        <dbReference type="Google" id="ProtNLM"/>
    </source>
</evidence>